<comment type="catalytic activity">
    <reaction evidence="13 14">
        <text>di-trans,octa-cis-undecaprenyl diphosphate + H2O = di-trans,octa-cis-undecaprenyl phosphate + phosphate + H(+)</text>
        <dbReference type="Rhea" id="RHEA:28094"/>
        <dbReference type="ChEBI" id="CHEBI:15377"/>
        <dbReference type="ChEBI" id="CHEBI:15378"/>
        <dbReference type="ChEBI" id="CHEBI:43474"/>
        <dbReference type="ChEBI" id="CHEBI:58405"/>
        <dbReference type="ChEBI" id="CHEBI:60392"/>
        <dbReference type="EC" id="3.6.1.27"/>
    </reaction>
</comment>
<evidence type="ECO:0000256" key="11">
    <source>
        <dbReference type="ARBA" id="ARBA00032707"/>
    </source>
</evidence>
<keyword evidence="14" id="KW-0133">Cell shape</keyword>
<organism evidence="15 16">
    <name type="scientific">Bacteriovorax antarcticus</name>
    <dbReference type="NCBI Taxonomy" id="3088717"/>
    <lineage>
        <taxon>Bacteria</taxon>
        <taxon>Pseudomonadati</taxon>
        <taxon>Bdellovibrionota</taxon>
        <taxon>Bacteriovoracia</taxon>
        <taxon>Bacteriovoracales</taxon>
        <taxon>Bacteriovoracaceae</taxon>
        <taxon>Bacteriovorax</taxon>
    </lineage>
</organism>
<comment type="function">
    <text evidence="14">Catalyzes the dephosphorylation of undecaprenyl diphosphate (UPP). Confers resistance to bacitracin.</text>
</comment>
<evidence type="ECO:0000256" key="10">
    <source>
        <dbReference type="ARBA" id="ARBA00023251"/>
    </source>
</evidence>
<keyword evidence="9 14" id="KW-0472">Membrane</keyword>
<protein>
    <recommendedName>
        <fullName evidence="4 14">Undecaprenyl-diphosphatase</fullName>
        <ecNumber evidence="3 14">3.6.1.27</ecNumber>
    </recommendedName>
    <alternativeName>
        <fullName evidence="12 14">Bacitracin resistance protein</fullName>
    </alternativeName>
    <alternativeName>
        <fullName evidence="11 14">Undecaprenyl pyrophosphate phosphatase</fullName>
    </alternativeName>
</protein>
<feature type="transmembrane region" description="Helical" evidence="14">
    <location>
        <begin position="192"/>
        <end position="212"/>
    </location>
</feature>
<dbReference type="InterPro" id="IPR003824">
    <property type="entry name" value="UppP"/>
</dbReference>
<evidence type="ECO:0000256" key="1">
    <source>
        <dbReference type="ARBA" id="ARBA00004651"/>
    </source>
</evidence>
<evidence type="ECO:0000256" key="2">
    <source>
        <dbReference type="ARBA" id="ARBA00010621"/>
    </source>
</evidence>
<accession>A0ABU5W1D3</accession>
<feature type="transmembrane region" description="Helical" evidence="14">
    <location>
        <begin position="151"/>
        <end position="172"/>
    </location>
</feature>
<evidence type="ECO:0000256" key="4">
    <source>
        <dbReference type="ARBA" id="ARBA00021581"/>
    </source>
</evidence>
<dbReference type="NCBIfam" id="NF001390">
    <property type="entry name" value="PRK00281.1-4"/>
    <property type="match status" value="1"/>
</dbReference>
<evidence type="ECO:0000256" key="6">
    <source>
        <dbReference type="ARBA" id="ARBA00022692"/>
    </source>
</evidence>
<dbReference type="EMBL" id="JAYGJQ010000002">
    <property type="protein sequence ID" value="MEA9358070.1"/>
    <property type="molecule type" value="Genomic_DNA"/>
</dbReference>
<gene>
    <name evidence="14" type="primary">uppP</name>
    <name evidence="15" type="ORF">SHI21_17690</name>
</gene>
<evidence type="ECO:0000313" key="15">
    <source>
        <dbReference type="EMBL" id="MEA9358070.1"/>
    </source>
</evidence>
<keyword evidence="14" id="KW-0573">Peptidoglycan synthesis</keyword>
<dbReference type="NCBIfam" id="TIGR00753">
    <property type="entry name" value="undec_PP_bacA"/>
    <property type="match status" value="1"/>
</dbReference>
<reference evidence="15 16" key="1">
    <citation type="submission" date="2023-11" db="EMBL/GenBank/DDBJ databases">
        <title>A Novel Polar Bacteriovorax (B. antarcticus) Isolated from the Biocrust in Antarctica.</title>
        <authorList>
            <person name="Mun W."/>
            <person name="Choi S.Y."/>
            <person name="Mitchell R.J."/>
        </authorList>
    </citation>
    <scope>NUCLEOTIDE SEQUENCE [LARGE SCALE GENOMIC DNA]</scope>
    <source>
        <strain evidence="15 16">PP10</strain>
    </source>
</reference>
<evidence type="ECO:0000256" key="3">
    <source>
        <dbReference type="ARBA" id="ARBA00012374"/>
    </source>
</evidence>
<proteinExistence type="inferred from homology"/>
<dbReference type="NCBIfam" id="NF001389">
    <property type="entry name" value="PRK00281.1-2"/>
    <property type="match status" value="1"/>
</dbReference>
<keyword evidence="8 14" id="KW-1133">Transmembrane helix</keyword>
<dbReference type="GO" id="GO:0050380">
    <property type="term" value="F:undecaprenyl-diphosphatase activity"/>
    <property type="evidence" value="ECO:0007669"/>
    <property type="project" value="UniProtKB-EC"/>
</dbReference>
<evidence type="ECO:0000256" key="12">
    <source>
        <dbReference type="ARBA" id="ARBA00032932"/>
    </source>
</evidence>
<dbReference type="HAMAP" id="MF_01006">
    <property type="entry name" value="Undec_diphosphatase"/>
    <property type="match status" value="1"/>
</dbReference>
<keyword evidence="10 14" id="KW-0046">Antibiotic resistance</keyword>
<evidence type="ECO:0000256" key="5">
    <source>
        <dbReference type="ARBA" id="ARBA00022475"/>
    </source>
</evidence>
<comment type="subcellular location">
    <subcellularLocation>
        <location evidence="1 14">Cell membrane</location>
        <topology evidence="1 14">Multi-pass membrane protein</topology>
    </subcellularLocation>
</comment>
<keyword evidence="6 14" id="KW-0812">Transmembrane</keyword>
<sequence length="272" mass="30362">MEALIVAAILGLVEGLTEFIPVSSTGHLIIVSEWLHLDHAKSDSFNIIIQLGAILAVVYLYRERFYEFFNWQKIKELKTLATQKTTNRLNLIHIAIAIIPVLAIGFVTRKFIKAHLFNTDVVIFSLIFVGVIMIVVEKFKPKATIKSLDEITYLDALIIGLGQCFALIPGVSRSGATMITGMLRKVDVKTSADFSFLISVPVISAATIYEFLKVYSQFSSSDLLQLLVGFVVSFLIAIVGIKGFLVVLKRLSITPFAIYRIVFGIVYYLFMK</sequence>
<dbReference type="Proteomes" id="UP001302274">
    <property type="component" value="Unassembled WGS sequence"/>
</dbReference>
<dbReference type="PANTHER" id="PTHR30622">
    <property type="entry name" value="UNDECAPRENYL-DIPHOSPHATASE"/>
    <property type="match status" value="1"/>
</dbReference>
<feature type="transmembrane region" description="Helical" evidence="14">
    <location>
        <begin position="224"/>
        <end position="245"/>
    </location>
</feature>
<evidence type="ECO:0000256" key="7">
    <source>
        <dbReference type="ARBA" id="ARBA00022801"/>
    </source>
</evidence>
<keyword evidence="7 14" id="KW-0378">Hydrolase</keyword>
<evidence type="ECO:0000313" key="16">
    <source>
        <dbReference type="Proteomes" id="UP001302274"/>
    </source>
</evidence>
<keyword evidence="14" id="KW-0961">Cell wall biogenesis/degradation</keyword>
<evidence type="ECO:0000256" key="8">
    <source>
        <dbReference type="ARBA" id="ARBA00022989"/>
    </source>
</evidence>
<comment type="miscellaneous">
    <text evidence="14">Bacitracin is thought to be involved in the inhibition of peptidoglycan synthesis by sequestering undecaprenyl diphosphate, thereby reducing the pool of lipid carrier available.</text>
</comment>
<dbReference type="PANTHER" id="PTHR30622:SF3">
    <property type="entry name" value="UNDECAPRENYL-DIPHOSPHATASE"/>
    <property type="match status" value="1"/>
</dbReference>
<name>A0ABU5W1D3_9BACT</name>
<dbReference type="EC" id="3.6.1.27" evidence="3 14"/>
<feature type="transmembrane region" description="Helical" evidence="14">
    <location>
        <begin position="251"/>
        <end position="270"/>
    </location>
</feature>
<keyword evidence="16" id="KW-1185">Reference proteome</keyword>
<dbReference type="RefSeq" id="WP_323578320.1">
    <property type="nucleotide sequence ID" value="NZ_JAYGJQ010000002.1"/>
</dbReference>
<dbReference type="Pfam" id="PF02673">
    <property type="entry name" value="BacA"/>
    <property type="match status" value="1"/>
</dbReference>
<comment type="caution">
    <text evidence="15">The sequence shown here is derived from an EMBL/GenBank/DDBJ whole genome shotgun (WGS) entry which is preliminary data.</text>
</comment>
<evidence type="ECO:0000256" key="13">
    <source>
        <dbReference type="ARBA" id="ARBA00047594"/>
    </source>
</evidence>
<feature type="transmembrane region" description="Helical" evidence="14">
    <location>
        <begin position="121"/>
        <end position="139"/>
    </location>
</feature>
<comment type="similarity">
    <text evidence="2 14">Belongs to the UppP family.</text>
</comment>
<feature type="transmembrane region" description="Helical" evidence="14">
    <location>
        <begin position="89"/>
        <end position="109"/>
    </location>
</feature>
<evidence type="ECO:0000256" key="9">
    <source>
        <dbReference type="ARBA" id="ARBA00023136"/>
    </source>
</evidence>
<keyword evidence="5 14" id="KW-1003">Cell membrane</keyword>
<evidence type="ECO:0000256" key="14">
    <source>
        <dbReference type="HAMAP-Rule" id="MF_01006"/>
    </source>
</evidence>
<feature type="transmembrane region" description="Helical" evidence="14">
    <location>
        <begin position="44"/>
        <end position="61"/>
    </location>
</feature>